<dbReference type="Pfam" id="PF00989">
    <property type="entry name" value="PAS"/>
    <property type="match status" value="1"/>
</dbReference>
<dbReference type="Gene3D" id="3.40.50.2300">
    <property type="match status" value="1"/>
</dbReference>
<feature type="domain" description="GGDEF" evidence="5">
    <location>
        <begin position="301"/>
        <end position="437"/>
    </location>
</feature>
<dbReference type="CDD" id="cd01949">
    <property type="entry name" value="GGDEF"/>
    <property type="match status" value="1"/>
</dbReference>
<dbReference type="SMART" id="SM00052">
    <property type="entry name" value="EAL"/>
    <property type="match status" value="1"/>
</dbReference>
<comment type="caution">
    <text evidence="6">The sequence shown here is derived from an EMBL/GenBank/DDBJ whole genome shotgun (WGS) entry which is preliminary data.</text>
</comment>
<dbReference type="NCBIfam" id="TIGR00229">
    <property type="entry name" value="sensory_box"/>
    <property type="match status" value="1"/>
</dbReference>
<dbReference type="Gene3D" id="3.30.450.20">
    <property type="entry name" value="PAS domain"/>
    <property type="match status" value="1"/>
</dbReference>
<dbReference type="InterPro" id="IPR035919">
    <property type="entry name" value="EAL_sf"/>
</dbReference>
<feature type="domain" description="PAS" evidence="3">
    <location>
        <begin position="162"/>
        <end position="212"/>
    </location>
</feature>
<evidence type="ECO:0000313" key="7">
    <source>
        <dbReference type="Proteomes" id="UP000535937"/>
    </source>
</evidence>
<dbReference type="InterPro" id="IPR001789">
    <property type="entry name" value="Sig_transdc_resp-reg_receiver"/>
</dbReference>
<dbReference type="SMART" id="SM00267">
    <property type="entry name" value="GGDEF"/>
    <property type="match status" value="1"/>
</dbReference>
<dbReference type="GO" id="GO:0006355">
    <property type="term" value="P:regulation of DNA-templated transcription"/>
    <property type="evidence" value="ECO:0007669"/>
    <property type="project" value="InterPro"/>
</dbReference>
<dbReference type="InterPro" id="IPR052155">
    <property type="entry name" value="Biofilm_reg_signaling"/>
</dbReference>
<dbReference type="Gene3D" id="3.20.20.450">
    <property type="entry name" value="EAL domain"/>
    <property type="match status" value="1"/>
</dbReference>
<dbReference type="InterPro" id="IPR000014">
    <property type="entry name" value="PAS"/>
</dbReference>
<sequence>MSSNDTIRLLLIHDTPTEAQRLVSMLHNAGRPNRAQHVASEAALTKLLQDKAWDLLIAAENSQQLPPAVALRTISKLQKDVPVLLLTERSGAQPAVEGLKLGARDVITVDEDQHLLLVIQRELTALANRRVARLHDQRYHATLQRAKELLDSSKDAIAYVSDGLIVYANDSFAERFGYRSNEDVEYQPLIDMLTAGEQEAGREFLKQCAIDNNEVEAREWKFTAKTASGSPLPTRAQVLSTVYDDERCLQVRIASRSGDTEELEAQLSDIKNRDPLTGLYNRQHFVQLLNSAIKSTAGTQRTGGLIYIEVDGFEETVQKVVGVAGADALQKNMAELLQSSLRRGDMIARYGDESFCLLIPETTPDSAEHRTRELLKKISDTIFDAAGKTLQITASVGISLLSEASGNAQKVLDQALHAHKQALQNNPKGNGFALYEPDAGKEGDADTYHRARVVQALEAGKLKLLYQPILSLQGSGEQIYEVLVRLVDGKDQLAPVAFLEALGDAGLSTKMDRWVTLTAIKSAAAQRAKGNEVSLLLHITAASLLDSGLPAWLAVAFKAAKVPPKAVTFQLRQEDINSNLHAARDFTKQVQGLGCRVAVCHFGTGLNPFKALEHVKVDLAKVDPSFVREVQDEGESSETLANLVKQLSEANTKVIVPHIEQASMLPTLWQTGTDYIQGYYVQAPGEAMDFDFSLD</sequence>
<dbReference type="Gene3D" id="3.30.70.270">
    <property type="match status" value="1"/>
</dbReference>
<organism evidence="6 7">
    <name type="scientific">Microbulbifer rhizosphaerae</name>
    <dbReference type="NCBI Taxonomy" id="1562603"/>
    <lineage>
        <taxon>Bacteria</taxon>
        <taxon>Pseudomonadati</taxon>
        <taxon>Pseudomonadota</taxon>
        <taxon>Gammaproteobacteria</taxon>
        <taxon>Cellvibrionales</taxon>
        <taxon>Microbulbiferaceae</taxon>
        <taxon>Microbulbifer</taxon>
    </lineage>
</organism>
<comment type="caution">
    <text evidence="1">Lacks conserved residue(s) required for the propagation of feature annotation.</text>
</comment>
<dbReference type="InterPro" id="IPR001633">
    <property type="entry name" value="EAL_dom"/>
</dbReference>
<dbReference type="Pfam" id="PF00990">
    <property type="entry name" value="GGDEF"/>
    <property type="match status" value="1"/>
</dbReference>
<evidence type="ECO:0000259" key="2">
    <source>
        <dbReference type="PROSITE" id="PS50110"/>
    </source>
</evidence>
<dbReference type="GO" id="GO:0000160">
    <property type="term" value="P:phosphorelay signal transduction system"/>
    <property type="evidence" value="ECO:0007669"/>
    <property type="project" value="InterPro"/>
</dbReference>
<dbReference type="CDD" id="cd01948">
    <property type="entry name" value="EAL"/>
    <property type="match status" value="1"/>
</dbReference>
<dbReference type="RefSeq" id="WP_183462111.1">
    <property type="nucleotide sequence ID" value="NZ_JACHWZ010000018.1"/>
</dbReference>
<accession>A0A7W4WEB5</accession>
<dbReference type="InterPro" id="IPR035965">
    <property type="entry name" value="PAS-like_dom_sf"/>
</dbReference>
<evidence type="ECO:0000313" key="6">
    <source>
        <dbReference type="EMBL" id="MBB3062649.1"/>
    </source>
</evidence>
<gene>
    <name evidence="6" type="ORF">FHS09_003498</name>
</gene>
<evidence type="ECO:0000256" key="1">
    <source>
        <dbReference type="PROSITE-ProRule" id="PRU00169"/>
    </source>
</evidence>
<dbReference type="PANTHER" id="PTHR44757">
    <property type="entry name" value="DIGUANYLATE CYCLASE DGCP"/>
    <property type="match status" value="1"/>
</dbReference>
<dbReference type="SUPFAM" id="SSF52172">
    <property type="entry name" value="CheY-like"/>
    <property type="match status" value="1"/>
</dbReference>
<proteinExistence type="predicted"/>
<dbReference type="Proteomes" id="UP000535937">
    <property type="component" value="Unassembled WGS sequence"/>
</dbReference>
<dbReference type="PROSITE" id="PS50883">
    <property type="entry name" value="EAL"/>
    <property type="match status" value="1"/>
</dbReference>
<evidence type="ECO:0000259" key="4">
    <source>
        <dbReference type="PROSITE" id="PS50883"/>
    </source>
</evidence>
<dbReference type="PROSITE" id="PS50110">
    <property type="entry name" value="RESPONSE_REGULATORY"/>
    <property type="match status" value="1"/>
</dbReference>
<dbReference type="InterPro" id="IPR029787">
    <property type="entry name" value="Nucleotide_cyclase"/>
</dbReference>
<dbReference type="InterPro" id="IPR043128">
    <property type="entry name" value="Rev_trsase/Diguanyl_cyclase"/>
</dbReference>
<dbReference type="SUPFAM" id="SSF55073">
    <property type="entry name" value="Nucleotide cyclase"/>
    <property type="match status" value="1"/>
</dbReference>
<reference evidence="6 7" key="1">
    <citation type="submission" date="2020-08" db="EMBL/GenBank/DDBJ databases">
        <title>Genomic Encyclopedia of Type Strains, Phase III (KMG-III): the genomes of soil and plant-associated and newly described type strains.</title>
        <authorList>
            <person name="Whitman W."/>
        </authorList>
    </citation>
    <scope>NUCLEOTIDE SEQUENCE [LARGE SCALE GENOMIC DNA]</scope>
    <source>
        <strain evidence="6 7">CECT 8799</strain>
    </source>
</reference>
<dbReference type="PANTHER" id="PTHR44757:SF2">
    <property type="entry name" value="BIOFILM ARCHITECTURE MAINTENANCE PROTEIN MBAA"/>
    <property type="match status" value="1"/>
</dbReference>
<evidence type="ECO:0000259" key="5">
    <source>
        <dbReference type="PROSITE" id="PS50887"/>
    </source>
</evidence>
<protein>
    <submittedName>
        <fullName evidence="6">Diguanylate cyclase (GGDEF)-like protein/PAS domain S-box-containing protein</fullName>
    </submittedName>
</protein>
<feature type="domain" description="EAL" evidence="4">
    <location>
        <begin position="446"/>
        <end position="695"/>
    </location>
</feature>
<dbReference type="SUPFAM" id="SSF141868">
    <property type="entry name" value="EAL domain-like"/>
    <property type="match status" value="1"/>
</dbReference>
<feature type="domain" description="Response regulatory" evidence="2">
    <location>
        <begin position="8"/>
        <end position="124"/>
    </location>
</feature>
<dbReference type="InterPro" id="IPR011006">
    <property type="entry name" value="CheY-like_superfamily"/>
</dbReference>
<evidence type="ECO:0000259" key="3">
    <source>
        <dbReference type="PROSITE" id="PS50112"/>
    </source>
</evidence>
<dbReference type="EMBL" id="JACHWZ010000018">
    <property type="protein sequence ID" value="MBB3062649.1"/>
    <property type="molecule type" value="Genomic_DNA"/>
</dbReference>
<name>A0A7W4WEB5_9GAMM</name>
<dbReference type="CDD" id="cd00130">
    <property type="entry name" value="PAS"/>
    <property type="match status" value="1"/>
</dbReference>
<dbReference type="AlphaFoldDB" id="A0A7W4WEB5"/>
<dbReference type="SUPFAM" id="SSF55785">
    <property type="entry name" value="PYP-like sensor domain (PAS domain)"/>
    <property type="match status" value="1"/>
</dbReference>
<keyword evidence="7" id="KW-1185">Reference proteome</keyword>
<dbReference type="PROSITE" id="PS50887">
    <property type="entry name" value="GGDEF"/>
    <property type="match status" value="1"/>
</dbReference>
<dbReference type="InterPro" id="IPR013767">
    <property type="entry name" value="PAS_fold"/>
</dbReference>
<dbReference type="PROSITE" id="PS50112">
    <property type="entry name" value="PAS"/>
    <property type="match status" value="1"/>
</dbReference>
<dbReference type="Pfam" id="PF00563">
    <property type="entry name" value="EAL"/>
    <property type="match status" value="1"/>
</dbReference>
<dbReference type="NCBIfam" id="TIGR00254">
    <property type="entry name" value="GGDEF"/>
    <property type="match status" value="1"/>
</dbReference>
<dbReference type="SMART" id="SM00091">
    <property type="entry name" value="PAS"/>
    <property type="match status" value="1"/>
</dbReference>
<dbReference type="InterPro" id="IPR000160">
    <property type="entry name" value="GGDEF_dom"/>
</dbReference>